<evidence type="ECO:0000313" key="1">
    <source>
        <dbReference type="EMBL" id="SVB16748.1"/>
    </source>
</evidence>
<protein>
    <recommendedName>
        <fullName evidence="2">GxxExxY protein</fullName>
    </recommendedName>
</protein>
<dbReference type="InterPro" id="IPR026350">
    <property type="entry name" value="GxxExxY"/>
</dbReference>
<dbReference type="AlphaFoldDB" id="A0A382BSD0"/>
<reference evidence="1" key="1">
    <citation type="submission" date="2018-05" db="EMBL/GenBank/DDBJ databases">
        <authorList>
            <person name="Lanie J.A."/>
            <person name="Ng W.-L."/>
            <person name="Kazmierczak K.M."/>
            <person name="Andrzejewski T.M."/>
            <person name="Davidsen T.M."/>
            <person name="Wayne K.J."/>
            <person name="Tettelin H."/>
            <person name="Glass J.I."/>
            <person name="Rusch D."/>
            <person name="Podicherti R."/>
            <person name="Tsui H.-C.T."/>
            <person name="Winkler M.E."/>
        </authorList>
    </citation>
    <scope>NUCLEOTIDE SEQUENCE</scope>
</reference>
<proteinExistence type="predicted"/>
<sequence length="166" mass="19284">MNEKKQLLKCTQHILKLAEECYLDLGSDFKEDHYQKALAISFRQEKIKYLKESNLEIFFKGESLGLFRLDFLLPAQRNRKWQLKNPLIIETKATSQLNTDARAQLKKYLLSAPRNSSENFNKIRDGILLNWKKGDPDGSGDENVEGVEIELWTMKSKKFSKISLSD</sequence>
<gene>
    <name evidence="1" type="ORF">METZ01_LOCUS169602</name>
</gene>
<dbReference type="Pfam" id="PF13366">
    <property type="entry name" value="PDDEXK_3"/>
    <property type="match status" value="1"/>
</dbReference>
<evidence type="ECO:0008006" key="2">
    <source>
        <dbReference type="Google" id="ProtNLM"/>
    </source>
</evidence>
<dbReference type="NCBIfam" id="TIGR04256">
    <property type="entry name" value="GxxExxY"/>
    <property type="match status" value="1"/>
</dbReference>
<organism evidence="1">
    <name type="scientific">marine metagenome</name>
    <dbReference type="NCBI Taxonomy" id="408172"/>
    <lineage>
        <taxon>unclassified sequences</taxon>
        <taxon>metagenomes</taxon>
        <taxon>ecological metagenomes</taxon>
    </lineage>
</organism>
<accession>A0A382BSD0</accession>
<name>A0A382BSD0_9ZZZZ</name>
<dbReference type="EMBL" id="UINC01031150">
    <property type="protein sequence ID" value="SVB16748.1"/>
    <property type="molecule type" value="Genomic_DNA"/>
</dbReference>